<dbReference type="Pfam" id="PF00501">
    <property type="entry name" value="AMP-binding"/>
    <property type="match status" value="1"/>
</dbReference>
<keyword evidence="5" id="KW-1185">Reference proteome</keyword>
<dbReference type="Gene3D" id="3.30.300.30">
    <property type="match status" value="1"/>
</dbReference>
<dbReference type="InterPro" id="IPR020845">
    <property type="entry name" value="AMP-binding_CS"/>
</dbReference>
<evidence type="ECO:0000259" key="2">
    <source>
        <dbReference type="Pfam" id="PF00501"/>
    </source>
</evidence>
<dbReference type="SUPFAM" id="SSF56801">
    <property type="entry name" value="Acetyl-CoA synthetase-like"/>
    <property type="match status" value="1"/>
</dbReference>
<dbReference type="EMBL" id="JARBHI010000007">
    <property type="protein sequence ID" value="MDE1656217.1"/>
    <property type="molecule type" value="Genomic_DNA"/>
</dbReference>
<comment type="caution">
    <text evidence="4">The sequence shown here is derived from an EMBL/GenBank/DDBJ whole genome shotgun (WGS) entry which is preliminary data.</text>
</comment>
<feature type="compositionally biased region" description="Polar residues" evidence="1">
    <location>
        <begin position="696"/>
        <end position="719"/>
    </location>
</feature>
<dbReference type="GeneID" id="83608174"/>
<evidence type="ECO:0000256" key="1">
    <source>
        <dbReference type="SAM" id="MobiDB-lite"/>
    </source>
</evidence>
<gene>
    <name evidence="4" type="ORF">PWJ81_03945</name>
</gene>
<dbReference type="InterPro" id="IPR042099">
    <property type="entry name" value="ANL_N_sf"/>
</dbReference>
<reference evidence="4 5" key="1">
    <citation type="submission" date="2023-02" db="EMBL/GenBank/DDBJ databases">
        <title>Defining the Infant Male Urobiome and Moving Towards Mechanisms in Urobiome Research.</title>
        <authorList>
            <person name="Reasoner S."/>
            <person name="Flores V."/>
            <person name="Van Horn G."/>
            <person name="Morales G."/>
            <person name="Peard L."/>
            <person name="Abelson B."/>
            <person name="Manuel C."/>
            <person name="Lee J."/>
            <person name="Baker B."/>
            <person name="Williams T."/>
            <person name="Schmitz J."/>
            <person name="Clayton D."/>
            <person name="Hadjifrangiskou M."/>
        </authorList>
    </citation>
    <scope>NUCLEOTIDE SEQUENCE [LARGE SCALE GENOMIC DNA]</scope>
    <source>
        <strain evidence="4 5">AS1053</strain>
    </source>
</reference>
<organism evidence="4 5">
    <name type="scientific">Actinotignum sanguinis</name>
    <dbReference type="NCBI Taxonomy" id="1445614"/>
    <lineage>
        <taxon>Bacteria</taxon>
        <taxon>Bacillati</taxon>
        <taxon>Actinomycetota</taxon>
        <taxon>Actinomycetes</taxon>
        <taxon>Actinomycetales</taxon>
        <taxon>Actinomycetaceae</taxon>
        <taxon>Actinotignum</taxon>
    </lineage>
</organism>
<dbReference type="RefSeq" id="WP_274778464.1">
    <property type="nucleotide sequence ID" value="NZ_CAMXYX010000008.1"/>
</dbReference>
<dbReference type="PANTHER" id="PTHR43767">
    <property type="entry name" value="LONG-CHAIN-FATTY-ACID--COA LIGASE"/>
    <property type="match status" value="1"/>
</dbReference>
<dbReference type="Gene3D" id="3.40.50.12780">
    <property type="entry name" value="N-terminal domain of ligase-like"/>
    <property type="match status" value="1"/>
</dbReference>
<dbReference type="InterPro" id="IPR025110">
    <property type="entry name" value="AMP-bd_C"/>
</dbReference>
<accession>A0ABT5V5G8</accession>
<proteinExistence type="predicted"/>
<dbReference type="Proteomes" id="UP001219297">
    <property type="component" value="Unassembled WGS sequence"/>
</dbReference>
<dbReference type="InterPro" id="IPR045851">
    <property type="entry name" value="AMP-bd_C_sf"/>
</dbReference>
<evidence type="ECO:0000313" key="4">
    <source>
        <dbReference type="EMBL" id="MDE1656217.1"/>
    </source>
</evidence>
<dbReference type="InterPro" id="IPR050237">
    <property type="entry name" value="ATP-dep_AMP-bd_enzyme"/>
</dbReference>
<dbReference type="PROSITE" id="PS00455">
    <property type="entry name" value="AMP_BINDING"/>
    <property type="match status" value="1"/>
</dbReference>
<dbReference type="Pfam" id="PF13193">
    <property type="entry name" value="AMP-binding_C"/>
    <property type="match status" value="1"/>
</dbReference>
<sequence length="719" mass="78318">MTVKPWLDIYPEWVPSDITVDEETLEESLLRAAERYPNRVALDFLGATTSYRELVERARRVATLLRSLGVQRGDTVAVALPNCPQHMYALWGAILTGATVAEMNPLAPRPELHRQITMVNARVVIAWEKTIATLAPATHDARHYFAVDLSRDLPLTSRILLKLPIAQARTQRARLRGDVPAHVASFDREWRKAAPMDLDTFRKPQADDVALYMFTGGTTGKPKAVMLTHRNLVSNRKQIIAWVPFEADHHEVIAGVLPLFHAFGFTLMMMCGLDLAATAIFLPNFDIQSLLAAQKRRPITVLPGVTPMFSRILAEVEKREAAGETIDLSSIRFGVSGAMALPSEVARRWEERTGGFLIEGYGMTESSPVVSGSPMSQNRRPSTLGVPFPGTEVRIANPDNLAEDAADVGEILVRGPQVFAGYLGEPEETEEALFGDWLRTGDLGRWDGPFVVMADRAKEMINSSGFNIYPSEVEEVLREMPEVRDVAVVGIPAAERGESVVAALVLEPGSTVDLAAVRRWAEGKLAHYAMPSSIALFDSLPTSQLGKVMRRSVREQLDNFELTAGVWVKKAGAVAGSATTAVGDMTRETFERVLAGLETTYNLTVDQIQSWASSITKSATESGGAVRQWVDKTAPSQETIAAFVRSAGATLESFATWVVRSGHDLVAGATRSITPTAQEHASAQNRYPQSDGRSDGATNPASGSSATSQNEENSTSPEN</sequence>
<evidence type="ECO:0000259" key="3">
    <source>
        <dbReference type="Pfam" id="PF13193"/>
    </source>
</evidence>
<name>A0ABT5V5G8_9ACTO</name>
<feature type="region of interest" description="Disordered" evidence="1">
    <location>
        <begin position="676"/>
        <end position="719"/>
    </location>
</feature>
<protein>
    <submittedName>
        <fullName evidence="4">AMP-binding protein</fullName>
    </submittedName>
</protein>
<feature type="domain" description="AMP-dependent synthetase/ligase" evidence="2">
    <location>
        <begin position="31"/>
        <end position="423"/>
    </location>
</feature>
<feature type="domain" description="AMP-binding enzyme C-terminal" evidence="3">
    <location>
        <begin position="472"/>
        <end position="547"/>
    </location>
</feature>
<dbReference type="PANTHER" id="PTHR43767:SF12">
    <property type="entry name" value="AMP-DEPENDENT SYNTHETASE AND LIGASE"/>
    <property type="match status" value="1"/>
</dbReference>
<feature type="compositionally biased region" description="Polar residues" evidence="1">
    <location>
        <begin position="676"/>
        <end position="688"/>
    </location>
</feature>
<dbReference type="InterPro" id="IPR000873">
    <property type="entry name" value="AMP-dep_synth/lig_dom"/>
</dbReference>
<feature type="compositionally biased region" description="Polar residues" evidence="1">
    <location>
        <begin position="368"/>
        <end position="381"/>
    </location>
</feature>
<feature type="region of interest" description="Disordered" evidence="1">
    <location>
        <begin position="368"/>
        <end position="389"/>
    </location>
</feature>
<evidence type="ECO:0000313" key="5">
    <source>
        <dbReference type="Proteomes" id="UP001219297"/>
    </source>
</evidence>